<comment type="caution">
    <text evidence="2">The sequence shown here is derived from an EMBL/GenBank/DDBJ whole genome shotgun (WGS) entry which is preliminary data.</text>
</comment>
<feature type="region of interest" description="Disordered" evidence="1">
    <location>
        <begin position="1"/>
        <end position="79"/>
    </location>
</feature>
<dbReference type="EMBL" id="JBJKBG010000009">
    <property type="protein sequence ID" value="KAL3723268.1"/>
    <property type="molecule type" value="Genomic_DNA"/>
</dbReference>
<sequence length="166" mass="17403">MTVRDSRIPSFDAEKKKKALPSQQRGPAAELAFPGAGAGARGCDRSVDRRRPKASAAEEAATDAESGGSPVEVESPRSLAGKWMRRAEKELARLHSQVLRIREEDLHLGEDIGEGLSAKDKVSSSSSSGGAAVAVAASRADVVVFSRPNLPCSPLSGKVNPIQSLS</sequence>
<evidence type="ECO:0000313" key="2">
    <source>
        <dbReference type="EMBL" id="KAL3723268.1"/>
    </source>
</evidence>
<evidence type="ECO:0000256" key="1">
    <source>
        <dbReference type="SAM" id="MobiDB-lite"/>
    </source>
</evidence>
<dbReference type="Proteomes" id="UP001634007">
    <property type="component" value="Unassembled WGS sequence"/>
</dbReference>
<reference evidence="2 3" key="1">
    <citation type="submission" date="2024-11" db="EMBL/GenBank/DDBJ databases">
        <title>Chromosome-level genome assembly of Eucalyptus globulus Labill. provides insights into its genome evolution.</title>
        <authorList>
            <person name="Li X."/>
        </authorList>
    </citation>
    <scope>NUCLEOTIDE SEQUENCE [LARGE SCALE GENOMIC DNA]</scope>
    <source>
        <strain evidence="2">CL2024</strain>
        <tissue evidence="2">Fresh tender leaves</tissue>
    </source>
</reference>
<accession>A0ABD3J9L4</accession>
<dbReference type="AlphaFoldDB" id="A0ABD3J9L4"/>
<organism evidence="2 3">
    <name type="scientific">Eucalyptus globulus</name>
    <name type="common">Tasmanian blue gum</name>
    <dbReference type="NCBI Taxonomy" id="34317"/>
    <lineage>
        <taxon>Eukaryota</taxon>
        <taxon>Viridiplantae</taxon>
        <taxon>Streptophyta</taxon>
        <taxon>Embryophyta</taxon>
        <taxon>Tracheophyta</taxon>
        <taxon>Spermatophyta</taxon>
        <taxon>Magnoliopsida</taxon>
        <taxon>eudicotyledons</taxon>
        <taxon>Gunneridae</taxon>
        <taxon>Pentapetalae</taxon>
        <taxon>rosids</taxon>
        <taxon>malvids</taxon>
        <taxon>Myrtales</taxon>
        <taxon>Myrtaceae</taxon>
        <taxon>Myrtoideae</taxon>
        <taxon>Eucalypteae</taxon>
        <taxon>Eucalyptus</taxon>
    </lineage>
</organism>
<gene>
    <name evidence="2" type="ORF">ACJRO7_035451</name>
</gene>
<keyword evidence="3" id="KW-1185">Reference proteome</keyword>
<proteinExistence type="predicted"/>
<name>A0ABD3J9L4_EUCGL</name>
<protein>
    <submittedName>
        <fullName evidence="2">Uncharacterized protein</fullName>
    </submittedName>
</protein>
<feature type="compositionally biased region" description="Low complexity" evidence="1">
    <location>
        <begin position="54"/>
        <end position="69"/>
    </location>
</feature>
<evidence type="ECO:0000313" key="3">
    <source>
        <dbReference type="Proteomes" id="UP001634007"/>
    </source>
</evidence>
<feature type="compositionally biased region" description="Basic and acidic residues" evidence="1">
    <location>
        <begin position="1"/>
        <end position="15"/>
    </location>
</feature>